<name>A0A7D8VT91_9VIRU</name>
<gene>
    <name evidence="1" type="primary">ORF2</name>
</gene>
<sequence length="1383" mass="152080">MTKADNDLAEVTAMDASARVADTESKSKILRSDLVSDSFDGNYGATRVFQACNDVLKHFSIDYVANSFESAPTINITQCVNDSAKDSDNLGTSTVTNDTSFDIPLAIGVNPNAHELNIASSNDLLSGVAHVVINHTQSTDHDQHGFESTVWNYIYKDAASREMRKAGEYNLPEGDRHASFRDNVDPTGFVFSILMKLVLHSSAVREDLSDGRKVIKDELPSDANTMLSWPIAAEFDKVTNQVRGFHVQTGTVTNLISPVVLSMAASFLTTTNHPVVRITITDNPHSVSYTTHRDETDVTLAGQQLVHEGAVGQRTSVYYLRKKAGGRIWLSTPITTLFAVPTAATSESGAAPVSGRVEYFTSHLQHHQQEVKFLLARTRMQNATGLGPMAFLEQLDKASFHRNQSLRIYFSEHNPDTKFILYKRELAQAALILLRGYGVRMPAYNRAAMRVSELMGATYFMGSRTGGVASPAHEQTLPPIQTFGIQALRAMNAFGGTDPQSIGLGQNFSLTPVLLGMTVSLSASLWNTSVERMNMVLNIGKYTDLRAVTNASKLTDYVAALSAEMDVDAYGAVGTNEWRPSMAAASYMLTVDKERVADLARIVARNGSVAAKWQAKLRTAMGLDCTDGMIPDVNNSLGDHARTMNLTYSNGAAYREWHSLPQNIVRTHVTGEGIAEAVHVIQPQEDERVAIFETFEFGAIVHAKPAELMHRNLLLADDVGTYEQLLLAATNERSTEMRSLTADIDAKRSNNDKAIDLAIATTMPAFTGDITLQLVREFEGVGPTRYVIRGDVPALAALSLARSTNGYLLAPTDSTPSSSAIATAPDAIRIAARAGNIAIQYRVNVSFSTLVHVQEQVREFKYSPQSSVQFELSARKALYLSNYSPMDPIGGIRGLSLYSSAMHIPSSRYITDARDSNGGRIDDSDFAALDNKFEPSELTEPEAHRGNINRYSMLNVALHAPTTAETTRQMAETFGRKQIDRQAKNGEADKEKTQIKYKTILVPMTTPMELLAEVISRGIRATDAATIRSWIAEAMKKSKQGTVVQVTRALTEIASRQQSDVITFDTLCADASAMGLADRALIANPQTMAYFLLTHAKPDKQVLRRMLLDTEAGWALKAAQEAAAYAFSEISAIHDTRALLAPVLSWLNCTDTIMQEMALSVYSNIIAARVEEEEVTVFEYVFDDSGTADTPTEIMTVIDLVNEKAHASAQYGRGATKLYLKKDISWEALLYLPVLKCGTIVLAVTQVLELEGFVPVELNEQRRLYKQAFALNQQFWESGKVDGVQRLREALANGTRNTAADVSCITYDAATDIGKAVRLVASTHLYYAGSAWTPRLIDIDYEEVCDEYYDSMQAWLNENFFGNGKPYSLTNTHVKQLQEWKKE</sequence>
<accession>A0A7D8VT91</accession>
<proteinExistence type="predicted"/>
<organism evidence="1">
    <name type="scientific">Leptosphaeria biglobosa quadrivirus 1</name>
    <dbReference type="NCBI Taxonomy" id="2750649"/>
    <lineage>
        <taxon>Viruses</taxon>
        <taxon>Riboviria</taxon>
        <taxon>Orthornavirae</taxon>
        <taxon>Duplornaviricota</taxon>
        <taxon>Chrymotiviricetes</taxon>
        <taxon>Ghabrivirales</taxon>
        <taxon>Alphatotivirineae</taxon>
        <taxon>Quadriviridae</taxon>
        <taxon>Quadrivirus</taxon>
    </lineage>
</organism>
<reference evidence="1" key="1">
    <citation type="submission" date="2018-10" db="EMBL/GenBank/DDBJ databases">
        <authorList>
            <person name="Kotta-Loizou I."/>
        </authorList>
    </citation>
    <scope>NUCLEOTIDE SEQUENCE</scope>
    <source>
        <strain evidence="1">W10</strain>
    </source>
</reference>
<dbReference type="EMBL" id="LR028029">
    <property type="protein sequence ID" value="VCV25422.1"/>
    <property type="molecule type" value="Genomic_RNA"/>
</dbReference>
<protein>
    <submittedName>
        <fullName evidence="1">Putative capsid protein</fullName>
    </submittedName>
</protein>
<evidence type="ECO:0000313" key="1">
    <source>
        <dbReference type="EMBL" id="VCV25422.1"/>
    </source>
</evidence>